<proteinExistence type="predicted"/>
<dbReference type="PANTHER" id="PTHR13490">
    <property type="entry name" value="MITOCHONDRIAL 28S RIBOSOMAL PROTEIN S28"/>
    <property type="match status" value="1"/>
</dbReference>
<evidence type="ECO:0000313" key="1">
    <source>
        <dbReference type="EMBL" id="QBZ57400.1"/>
    </source>
</evidence>
<dbReference type="OMA" id="IAGMELY"/>
<dbReference type="InterPro" id="IPR039848">
    <property type="entry name" value="Ribosomal_mS35_mt"/>
</dbReference>
<dbReference type="GO" id="GO:0003735">
    <property type="term" value="F:structural constituent of ribosome"/>
    <property type="evidence" value="ECO:0007669"/>
    <property type="project" value="InterPro"/>
</dbReference>
<reference evidence="1 2" key="1">
    <citation type="journal article" date="2019" name="Mol. Biol. Evol.">
        <title>Blast fungal genomes show frequent chromosomal changes, gene gains and losses, and effector gene turnover.</title>
        <authorList>
            <person name="Gomez Luciano L.B."/>
            <person name="Jason Tsai I."/>
            <person name="Chuma I."/>
            <person name="Tosa Y."/>
            <person name="Chen Y.H."/>
            <person name="Li J.Y."/>
            <person name="Li M.Y."/>
            <person name="Jade Lu M.Y."/>
            <person name="Nakayashiki H."/>
            <person name="Li W.H."/>
        </authorList>
    </citation>
    <scope>NUCLEOTIDE SEQUENCE [LARGE SCALE GENOMIC DNA]</scope>
    <source>
        <strain evidence="1">MZ5-1-6</strain>
    </source>
</reference>
<protein>
    <submittedName>
        <fullName evidence="1">Uncharacterized protein</fullName>
    </submittedName>
</protein>
<dbReference type="Pfam" id="PF10213">
    <property type="entry name" value="MRP-S28"/>
    <property type="match status" value="1"/>
</dbReference>
<dbReference type="GO" id="GO:0005763">
    <property type="term" value="C:mitochondrial small ribosomal subunit"/>
    <property type="evidence" value="ECO:0007669"/>
    <property type="project" value="TreeGrafter"/>
</dbReference>
<evidence type="ECO:0000313" key="2">
    <source>
        <dbReference type="Proteomes" id="UP000294847"/>
    </source>
</evidence>
<dbReference type="Proteomes" id="UP000294847">
    <property type="component" value="Chromosome 2"/>
</dbReference>
<name>A0A4P7NB24_PYROR</name>
<dbReference type="GO" id="GO:0032543">
    <property type="term" value="P:mitochondrial translation"/>
    <property type="evidence" value="ECO:0007669"/>
    <property type="project" value="InterPro"/>
</dbReference>
<accession>A0A4P7NB24</accession>
<sequence>MMSAAYPLRSCVRAGSKTFSSLQVRSSTATGKHVSADSLRCTTTTTTNLAAGRRWASGKSGKQADERTIAGMELYDGKRLQHMIDDLFEKAGTKSQKAVISDKANALADSQLATLSSASNTAERIPKKYRTGQYEFWNEGEDDPDYISEEVLDEEFNEDDILSGAHGKLEEHREMREYARLAIYDMPLLSKFAKPFEPPTRATPLRWRYTSYLGEFHPAEKKVVVEFCPEDFGLTEVQVSKLKKLAGPRYNPEKGTIKMSCENFEHAAQNKRYLGDLAMKLIAEAKDPKDTFEDIPLDTRHHPIKSKPKFPMEWRMTEDRKAQLVQLRHEAYLLDQAKKSKGALIDGSEVIKKSLEAPTEDAVTSAEEKLLQFVRAETSKSGGNRPAAR</sequence>
<organism evidence="1 2">
    <name type="scientific">Pyricularia oryzae</name>
    <name type="common">Rice blast fungus</name>
    <name type="synonym">Magnaporthe oryzae</name>
    <dbReference type="NCBI Taxonomy" id="318829"/>
    <lineage>
        <taxon>Eukaryota</taxon>
        <taxon>Fungi</taxon>
        <taxon>Dikarya</taxon>
        <taxon>Ascomycota</taxon>
        <taxon>Pezizomycotina</taxon>
        <taxon>Sordariomycetes</taxon>
        <taxon>Sordariomycetidae</taxon>
        <taxon>Magnaporthales</taxon>
        <taxon>Pyriculariaceae</taxon>
        <taxon>Pyricularia</taxon>
    </lineage>
</organism>
<dbReference type="AlphaFoldDB" id="A0A4P7NB24"/>
<dbReference type="EMBL" id="CP034205">
    <property type="protein sequence ID" value="QBZ57400.1"/>
    <property type="molecule type" value="Genomic_DNA"/>
</dbReference>
<dbReference type="InterPro" id="IPR019349">
    <property type="entry name" value="Ribosomal_mS35_mit"/>
</dbReference>
<dbReference type="PANTHER" id="PTHR13490:SF0">
    <property type="entry name" value="SMALL RIBOSOMAL SUBUNIT PROTEIN MS35"/>
    <property type="match status" value="1"/>
</dbReference>
<gene>
    <name evidence="1" type="ORF">PoMZ_02324</name>
</gene>
<dbReference type="SMR" id="A0A4P7NB24"/>